<dbReference type="InterPro" id="IPR004088">
    <property type="entry name" value="KH_dom_type_1"/>
</dbReference>
<evidence type="ECO:0000313" key="9">
    <source>
        <dbReference type="Proteomes" id="UP001642484"/>
    </source>
</evidence>
<name>A0ABP0SUK4_9DINO</name>
<feature type="compositionally biased region" description="Basic residues" evidence="6">
    <location>
        <begin position="574"/>
        <end position="592"/>
    </location>
</feature>
<feature type="region of interest" description="Disordered" evidence="6">
    <location>
        <begin position="363"/>
        <end position="462"/>
    </location>
</feature>
<dbReference type="InterPro" id="IPR036612">
    <property type="entry name" value="KH_dom_type_1_sf"/>
</dbReference>
<dbReference type="PANTHER" id="PTHR15241:SF304">
    <property type="entry name" value="RRM DOMAIN-CONTAINING PROTEIN"/>
    <property type="match status" value="1"/>
</dbReference>
<dbReference type="PANTHER" id="PTHR15241">
    <property type="entry name" value="TRANSFORMER-2-RELATED"/>
    <property type="match status" value="1"/>
</dbReference>
<dbReference type="InterPro" id="IPR035979">
    <property type="entry name" value="RBD_domain_sf"/>
</dbReference>
<keyword evidence="2" id="KW-0813">Transport</keyword>
<dbReference type="Pfam" id="PF00076">
    <property type="entry name" value="RRM_1"/>
    <property type="match status" value="1"/>
</dbReference>
<evidence type="ECO:0000256" key="2">
    <source>
        <dbReference type="ARBA" id="ARBA00022448"/>
    </source>
</evidence>
<feature type="region of interest" description="Disordered" evidence="6">
    <location>
        <begin position="474"/>
        <end position="642"/>
    </location>
</feature>
<evidence type="ECO:0000259" key="7">
    <source>
        <dbReference type="PROSITE" id="PS50102"/>
    </source>
</evidence>
<dbReference type="InterPro" id="IPR012677">
    <property type="entry name" value="Nucleotide-bd_a/b_plait_sf"/>
</dbReference>
<dbReference type="PROSITE" id="PS50084">
    <property type="entry name" value="KH_TYPE_1"/>
    <property type="match status" value="1"/>
</dbReference>
<feature type="compositionally biased region" description="Pro residues" evidence="6">
    <location>
        <begin position="619"/>
        <end position="634"/>
    </location>
</feature>
<dbReference type="Pfam" id="PF00013">
    <property type="entry name" value="KH_1"/>
    <property type="match status" value="1"/>
</dbReference>
<dbReference type="InterPro" id="IPR000504">
    <property type="entry name" value="RRM_dom"/>
</dbReference>
<feature type="compositionally biased region" description="Basic and acidic residues" evidence="6">
    <location>
        <begin position="561"/>
        <end position="573"/>
    </location>
</feature>
<feature type="compositionally biased region" description="Low complexity" evidence="6">
    <location>
        <begin position="601"/>
        <end position="618"/>
    </location>
</feature>
<keyword evidence="5" id="KW-0694">RNA-binding</keyword>
<accession>A0ABP0SUK4</accession>
<keyword evidence="3" id="KW-0509">mRNA transport</keyword>
<evidence type="ECO:0000256" key="4">
    <source>
        <dbReference type="ARBA" id="ARBA00022845"/>
    </source>
</evidence>
<protein>
    <recommendedName>
        <fullName evidence="7">RRM domain-containing protein</fullName>
    </recommendedName>
</protein>
<organism evidence="8 9">
    <name type="scientific">Durusdinium trenchii</name>
    <dbReference type="NCBI Taxonomy" id="1381693"/>
    <lineage>
        <taxon>Eukaryota</taxon>
        <taxon>Sar</taxon>
        <taxon>Alveolata</taxon>
        <taxon>Dinophyceae</taxon>
        <taxon>Suessiales</taxon>
        <taxon>Symbiodiniaceae</taxon>
        <taxon>Durusdinium</taxon>
    </lineage>
</organism>
<feature type="compositionally biased region" description="Polar residues" evidence="6">
    <location>
        <begin position="549"/>
        <end position="559"/>
    </location>
</feature>
<dbReference type="CDD" id="cd00105">
    <property type="entry name" value="KH-I"/>
    <property type="match status" value="1"/>
</dbReference>
<proteinExistence type="inferred from homology"/>
<comment type="similarity">
    <text evidence="1">Belongs to the RRM IMP/VICKZ family.</text>
</comment>
<feature type="compositionally biased region" description="Low complexity" evidence="6">
    <location>
        <begin position="474"/>
        <end position="484"/>
    </location>
</feature>
<sequence length="764" mass="80597">MNPMMGGGMGCGGCGGCGCGGCGMGGMKMGGCGGCGGCGMGCGGCCGGCGAGGGGCGMGGCNNNMGMAMPSNSMMQQQMAQMSSMMMPMMMGGGGMGNMDEMMKKMQEMMGMGSKTKTEKGSKKKAKDNANVVFVGGLRKTTEEDRVAAHFAKFGQVEQVDIKRLPDGTSRGFAFIKFAETDAVDKVIEAHAKHMIDNKWVEVKKHDGVAASAGMTESLNKKKADEDEPEEKAENRDDWSEKWSQQYLEMASKLGEMEQGGEKKSSGTSEMEQMMKQMGLDPSMMKQMGMDPKSMQKMMKQMGLDPSMLKMMGMDPSMMMMNMMSMMNPMMSMMGGGMGGGSGGGMSKSMMKQMGMDSNMMQMMGMGKKSDKDGGMPALDNKPMSKGQSPPRGRSGSRHRSRSARRGRSGSANRRPRSPHHSGQRPEGGKPPGLPGMLGAPQQNSLFRPAAPQAPTEDPAKVAARKAAASAAAAAFAMAAGRVAETSRDAARDAATAKAAAPQMQPDPNDRRPVGFESGEGGHGRTWHPDPLNPQMKPPVKLWLPEPTVQEQIAQSSAPELQRHHQPPADDRRRSPRRKSRSKTPRRNRKKSSGGWDNEEAAPAPAPSSFTAQAAPSRPALPPGAAPPMLPGPPTAGGGQVVPVNRFGIPEATPEALAAAVFRAQQVEAAGLEAIRSTGQIPRGPPDLPTGTEVIEQKCVAYLIGKGGQALAAINAAAGVSIQIDQSTKSFGWSMANIYGTEEGAAKAKMILRQKVSEYRPLRA</sequence>
<feature type="compositionally biased region" description="Basic and acidic residues" evidence="6">
    <location>
        <begin position="232"/>
        <end position="241"/>
    </location>
</feature>
<dbReference type="PROSITE" id="PS50102">
    <property type="entry name" value="RRM"/>
    <property type="match status" value="1"/>
</dbReference>
<feature type="compositionally biased region" description="Basic residues" evidence="6">
    <location>
        <begin position="395"/>
        <end position="423"/>
    </location>
</feature>
<dbReference type="Gene3D" id="3.30.1370.10">
    <property type="entry name" value="K Homology domain, type 1"/>
    <property type="match status" value="1"/>
</dbReference>
<comment type="caution">
    <text evidence="8">The sequence shown here is derived from an EMBL/GenBank/DDBJ whole genome shotgun (WGS) entry which is preliminary data.</text>
</comment>
<evidence type="ECO:0000256" key="6">
    <source>
        <dbReference type="SAM" id="MobiDB-lite"/>
    </source>
</evidence>
<dbReference type="SMART" id="SM00322">
    <property type="entry name" value="KH"/>
    <property type="match status" value="1"/>
</dbReference>
<keyword evidence="4" id="KW-0810">Translation regulation</keyword>
<dbReference type="SUPFAM" id="SSF54791">
    <property type="entry name" value="Eukaryotic type KH-domain (KH-domain type I)"/>
    <property type="match status" value="1"/>
</dbReference>
<evidence type="ECO:0000256" key="3">
    <source>
        <dbReference type="ARBA" id="ARBA00022816"/>
    </source>
</evidence>
<keyword evidence="9" id="KW-1185">Reference proteome</keyword>
<dbReference type="Gene3D" id="3.30.70.330">
    <property type="match status" value="1"/>
</dbReference>
<dbReference type="InterPro" id="IPR004087">
    <property type="entry name" value="KH_dom"/>
</dbReference>
<feature type="domain" description="RRM" evidence="7">
    <location>
        <begin position="131"/>
        <end position="208"/>
    </location>
</feature>
<dbReference type="EMBL" id="CAXAMN010028251">
    <property type="protein sequence ID" value="CAK9115875.1"/>
    <property type="molecule type" value="Genomic_DNA"/>
</dbReference>
<dbReference type="Proteomes" id="UP001642484">
    <property type="component" value="Unassembled WGS sequence"/>
</dbReference>
<reference evidence="8 9" key="1">
    <citation type="submission" date="2024-02" db="EMBL/GenBank/DDBJ databases">
        <authorList>
            <person name="Chen Y."/>
            <person name="Shah S."/>
            <person name="Dougan E. K."/>
            <person name="Thang M."/>
            <person name="Chan C."/>
        </authorList>
    </citation>
    <scope>NUCLEOTIDE SEQUENCE [LARGE SCALE GENOMIC DNA]</scope>
</reference>
<evidence type="ECO:0000256" key="1">
    <source>
        <dbReference type="ARBA" id="ARBA00009094"/>
    </source>
</evidence>
<evidence type="ECO:0000313" key="8">
    <source>
        <dbReference type="EMBL" id="CAK9115875.1"/>
    </source>
</evidence>
<gene>
    <name evidence="8" type="ORF">CCMP2556_LOCUS53609</name>
</gene>
<evidence type="ECO:0000256" key="5">
    <source>
        <dbReference type="PROSITE-ProRule" id="PRU00176"/>
    </source>
</evidence>
<feature type="region of interest" description="Disordered" evidence="6">
    <location>
        <begin position="211"/>
        <end position="272"/>
    </location>
</feature>
<dbReference type="SMART" id="SM00360">
    <property type="entry name" value="RRM"/>
    <property type="match status" value="1"/>
</dbReference>
<dbReference type="SUPFAM" id="SSF54928">
    <property type="entry name" value="RNA-binding domain, RBD"/>
    <property type="match status" value="1"/>
</dbReference>